<feature type="compositionally biased region" description="Low complexity" evidence="1">
    <location>
        <begin position="201"/>
        <end position="214"/>
    </location>
</feature>
<dbReference type="Proteomes" id="UP001154114">
    <property type="component" value="Chromosome 13"/>
</dbReference>
<feature type="region of interest" description="Disordered" evidence="1">
    <location>
        <begin position="190"/>
        <end position="214"/>
    </location>
</feature>
<name>A0A9N8L1A4_CHRIL</name>
<evidence type="ECO:0000256" key="1">
    <source>
        <dbReference type="SAM" id="MobiDB-lite"/>
    </source>
</evidence>
<dbReference type="AlphaFoldDB" id="A0A9N8L1A4"/>
<keyword evidence="3" id="KW-1185">Reference proteome</keyword>
<feature type="region of interest" description="Disordered" evidence="1">
    <location>
        <begin position="69"/>
        <end position="94"/>
    </location>
</feature>
<reference evidence="2" key="1">
    <citation type="submission" date="2021-12" db="EMBL/GenBank/DDBJ databases">
        <authorList>
            <person name="King R."/>
        </authorList>
    </citation>
    <scope>NUCLEOTIDE SEQUENCE</scope>
</reference>
<feature type="region of interest" description="Disordered" evidence="1">
    <location>
        <begin position="136"/>
        <end position="155"/>
    </location>
</feature>
<proteinExistence type="predicted"/>
<organism evidence="2 3">
    <name type="scientific">Chrysodeixis includens</name>
    <name type="common">Soybean looper</name>
    <name type="synonym">Pseudoplusia includens</name>
    <dbReference type="NCBI Taxonomy" id="689277"/>
    <lineage>
        <taxon>Eukaryota</taxon>
        <taxon>Metazoa</taxon>
        <taxon>Ecdysozoa</taxon>
        <taxon>Arthropoda</taxon>
        <taxon>Hexapoda</taxon>
        <taxon>Insecta</taxon>
        <taxon>Pterygota</taxon>
        <taxon>Neoptera</taxon>
        <taxon>Endopterygota</taxon>
        <taxon>Lepidoptera</taxon>
        <taxon>Glossata</taxon>
        <taxon>Ditrysia</taxon>
        <taxon>Noctuoidea</taxon>
        <taxon>Noctuidae</taxon>
        <taxon>Plusiinae</taxon>
        <taxon>Chrysodeixis</taxon>
    </lineage>
</organism>
<evidence type="ECO:0000313" key="3">
    <source>
        <dbReference type="Proteomes" id="UP001154114"/>
    </source>
</evidence>
<gene>
    <name evidence="2" type="ORF">CINC_LOCUS2271</name>
</gene>
<accession>A0A9N8L1A4</accession>
<sequence>MDIALTIFLARHRKAEVNLTGKSIESFTALVIGGKSRISNDYLESMVYLPTYVRLSSRVRCAQSGVSQGSVPASLPAESQGLREPPVSQARGGSPTTHLIYFPFPWRNTISSSRDSRADPGHSRLQRRALQALACGNPEESAAARRGRTEGEAGACAPRRETLGFTDPLTLQCPAARVERIHVSRPAHCMRPVRPSTAPHGTASAAPRRAGGGA</sequence>
<evidence type="ECO:0000313" key="2">
    <source>
        <dbReference type="EMBL" id="CAD0200586.1"/>
    </source>
</evidence>
<dbReference type="EMBL" id="LR824016">
    <property type="protein sequence ID" value="CAD0200586.1"/>
    <property type="molecule type" value="Genomic_DNA"/>
</dbReference>
<protein>
    <submittedName>
        <fullName evidence="2">Uncharacterized protein</fullName>
    </submittedName>
</protein>